<comment type="cofactor">
    <cofactor evidence="2 11">
        <name>NAD(+)</name>
        <dbReference type="ChEBI" id="CHEBI:57540"/>
    </cofactor>
</comment>
<gene>
    <name evidence="12" type="primary">galE</name>
    <name evidence="12" type="ORF">GMA92_07950</name>
</gene>
<keyword evidence="8" id="KW-0299">Galactose metabolism</keyword>
<keyword evidence="9 11" id="KW-0413">Isomerase</keyword>
<accession>A0A173TS86</accession>
<dbReference type="GeneID" id="60058985"/>
<dbReference type="CDD" id="cd05247">
    <property type="entry name" value="UDP_G4E_1_SDR_e"/>
    <property type="match status" value="1"/>
</dbReference>
<evidence type="ECO:0000313" key="12">
    <source>
        <dbReference type="EMBL" id="MTK21351.1"/>
    </source>
</evidence>
<protein>
    <recommendedName>
        <fullName evidence="6 11">UDP-glucose 4-epimerase</fullName>
        <ecNumber evidence="5 11">5.1.3.2</ecNumber>
    </recommendedName>
</protein>
<dbReference type="RefSeq" id="WP_006784355.1">
    <property type="nucleotide sequence ID" value="NZ_CABJBH010000011.1"/>
</dbReference>
<dbReference type="EMBL" id="WMQE01000015">
    <property type="protein sequence ID" value="MTK21351.1"/>
    <property type="molecule type" value="Genomic_DNA"/>
</dbReference>
<dbReference type="InterPro" id="IPR005886">
    <property type="entry name" value="UDP_G4E"/>
</dbReference>
<dbReference type="Gene3D" id="3.90.25.10">
    <property type="entry name" value="UDP-galactose 4-epimerase, domain 1"/>
    <property type="match status" value="1"/>
</dbReference>
<dbReference type="Pfam" id="PF01370">
    <property type="entry name" value="Epimerase"/>
    <property type="match status" value="1"/>
</dbReference>
<dbReference type="InterPro" id="IPR001509">
    <property type="entry name" value="Epimerase_deHydtase"/>
</dbReference>
<reference evidence="12 13" key="1">
    <citation type="journal article" date="2019" name="Nat. Med.">
        <title>A library of human gut bacterial isolates paired with longitudinal multiomics data enables mechanistic microbiome research.</title>
        <authorList>
            <person name="Poyet M."/>
            <person name="Groussin M."/>
            <person name="Gibbons S.M."/>
            <person name="Avila-Pacheco J."/>
            <person name="Jiang X."/>
            <person name="Kearney S.M."/>
            <person name="Perrotta A.R."/>
            <person name="Berdy B."/>
            <person name="Zhao S."/>
            <person name="Lieberman T.D."/>
            <person name="Swanson P.K."/>
            <person name="Smith M."/>
            <person name="Roesemann S."/>
            <person name="Alexander J.E."/>
            <person name="Rich S.A."/>
            <person name="Livny J."/>
            <person name="Vlamakis H."/>
            <person name="Clish C."/>
            <person name="Bullock K."/>
            <person name="Deik A."/>
            <person name="Scott J."/>
            <person name="Pierce K.A."/>
            <person name="Xavier R.J."/>
            <person name="Alm E.J."/>
        </authorList>
    </citation>
    <scope>NUCLEOTIDE SEQUENCE [LARGE SCALE GENOMIC DNA]</scope>
    <source>
        <strain evidence="12 13">BIOML-A198</strain>
    </source>
</reference>
<comment type="subunit">
    <text evidence="11">Homodimer.</text>
</comment>
<evidence type="ECO:0000256" key="8">
    <source>
        <dbReference type="ARBA" id="ARBA00023144"/>
    </source>
</evidence>
<dbReference type="NCBIfam" id="TIGR01179">
    <property type="entry name" value="galE"/>
    <property type="match status" value="1"/>
</dbReference>
<sequence length="326" mass="35818">MKVLVTGGAGYIGSHAVYALIEQGHDVVVVDNLVTGHRGDVHPEATFYHGSIADYRFMTEVLRKELVDGVIHFAAYSLVGESMTNPFKYYDNNMSGTNVLLKAMEDCGVKNIVFSSTAATYGEAQNIPILETDPTNPTNVYGETKLAMERMINWYHKAHDTNYVSLRYFNVAGAHESGLIGEKHDPETHLIPIILQVASGRREAINVFGDDYETADGTCIRDYIHVCDLAEAHILAMQYLVNGGESTICNLGNGEGFSVLEMIEAAREVTNHPIPAIISPRRAGDPAKLIASSQKAKEILGWMPKHPAVKDMIASAWAVEQKRIVK</sequence>
<comment type="catalytic activity">
    <reaction evidence="1 11">
        <text>UDP-alpha-D-glucose = UDP-alpha-D-galactose</text>
        <dbReference type="Rhea" id="RHEA:22168"/>
        <dbReference type="ChEBI" id="CHEBI:58885"/>
        <dbReference type="ChEBI" id="CHEBI:66914"/>
        <dbReference type="EC" id="5.1.3.2"/>
    </reaction>
</comment>
<name>A0A173TS86_9FIRM</name>
<dbReference type="EC" id="5.1.3.2" evidence="5 11"/>
<dbReference type="Proteomes" id="UP000487649">
    <property type="component" value="Unassembled WGS sequence"/>
</dbReference>
<dbReference type="GO" id="GO:0003978">
    <property type="term" value="F:UDP-glucose 4-epimerase activity"/>
    <property type="evidence" value="ECO:0007669"/>
    <property type="project" value="UniProtKB-UniRule"/>
</dbReference>
<dbReference type="SUPFAM" id="SSF51735">
    <property type="entry name" value="NAD(P)-binding Rossmann-fold domains"/>
    <property type="match status" value="1"/>
</dbReference>
<comment type="caution">
    <text evidence="12">The sequence shown here is derived from an EMBL/GenBank/DDBJ whole genome shotgun (WGS) entry which is preliminary data.</text>
</comment>
<comment type="similarity">
    <text evidence="4 11">Belongs to the NAD(P)-dependent epimerase/dehydratase family.</text>
</comment>
<evidence type="ECO:0000256" key="11">
    <source>
        <dbReference type="RuleBase" id="RU366046"/>
    </source>
</evidence>
<organism evidence="12 13">
    <name type="scientific">Turicibacter sanguinis</name>
    <dbReference type="NCBI Taxonomy" id="154288"/>
    <lineage>
        <taxon>Bacteria</taxon>
        <taxon>Bacillati</taxon>
        <taxon>Bacillota</taxon>
        <taxon>Erysipelotrichia</taxon>
        <taxon>Erysipelotrichales</taxon>
        <taxon>Turicibacteraceae</taxon>
        <taxon>Turicibacter</taxon>
    </lineage>
</organism>
<evidence type="ECO:0000256" key="6">
    <source>
        <dbReference type="ARBA" id="ARBA00018569"/>
    </source>
</evidence>
<evidence type="ECO:0000256" key="7">
    <source>
        <dbReference type="ARBA" id="ARBA00023027"/>
    </source>
</evidence>
<keyword evidence="7 11" id="KW-0520">NAD</keyword>
<comment type="pathway">
    <text evidence="3 11">Carbohydrate metabolism; galactose metabolism.</text>
</comment>
<evidence type="ECO:0000256" key="4">
    <source>
        <dbReference type="ARBA" id="ARBA00007637"/>
    </source>
</evidence>
<dbReference type="PANTHER" id="PTHR43725">
    <property type="entry name" value="UDP-GLUCOSE 4-EPIMERASE"/>
    <property type="match status" value="1"/>
</dbReference>
<evidence type="ECO:0000256" key="2">
    <source>
        <dbReference type="ARBA" id="ARBA00001911"/>
    </source>
</evidence>
<dbReference type="Gene3D" id="3.40.50.720">
    <property type="entry name" value="NAD(P)-binding Rossmann-like Domain"/>
    <property type="match status" value="1"/>
</dbReference>
<dbReference type="AlphaFoldDB" id="A0A173TS86"/>
<evidence type="ECO:0000256" key="10">
    <source>
        <dbReference type="ARBA" id="ARBA00023277"/>
    </source>
</evidence>
<dbReference type="GO" id="GO:0033499">
    <property type="term" value="P:galactose catabolic process via UDP-galactose, Leloir pathway"/>
    <property type="evidence" value="ECO:0007669"/>
    <property type="project" value="TreeGrafter"/>
</dbReference>
<evidence type="ECO:0000256" key="1">
    <source>
        <dbReference type="ARBA" id="ARBA00000083"/>
    </source>
</evidence>
<evidence type="ECO:0000256" key="9">
    <source>
        <dbReference type="ARBA" id="ARBA00023235"/>
    </source>
</evidence>
<evidence type="ECO:0000256" key="5">
    <source>
        <dbReference type="ARBA" id="ARBA00013189"/>
    </source>
</evidence>
<dbReference type="OrthoDB" id="9801785at2"/>
<dbReference type="InterPro" id="IPR036291">
    <property type="entry name" value="NAD(P)-bd_dom_sf"/>
</dbReference>
<evidence type="ECO:0000313" key="13">
    <source>
        <dbReference type="Proteomes" id="UP000487649"/>
    </source>
</evidence>
<evidence type="ECO:0000256" key="3">
    <source>
        <dbReference type="ARBA" id="ARBA00004947"/>
    </source>
</evidence>
<keyword evidence="10 11" id="KW-0119">Carbohydrate metabolism</keyword>
<dbReference type="PANTHER" id="PTHR43725:SF53">
    <property type="entry name" value="UDP-ARABINOSE 4-EPIMERASE 1"/>
    <property type="match status" value="1"/>
</dbReference>
<proteinExistence type="inferred from homology"/>